<evidence type="ECO:0000313" key="5">
    <source>
        <dbReference type="EMBL" id="KAG1312564.1"/>
    </source>
</evidence>
<feature type="domain" description="K Homology" evidence="4">
    <location>
        <begin position="206"/>
        <end position="278"/>
    </location>
</feature>
<protein>
    <recommendedName>
        <fullName evidence="4">K Homology domain-containing protein</fullName>
    </recommendedName>
</protein>
<dbReference type="InterPro" id="IPR004087">
    <property type="entry name" value="KH_dom"/>
</dbReference>
<dbReference type="PROSITE" id="PS50084">
    <property type="entry name" value="KH_TYPE_1"/>
    <property type="match status" value="3"/>
</dbReference>
<feature type="compositionally biased region" description="Polar residues" evidence="3">
    <location>
        <begin position="40"/>
        <end position="67"/>
    </location>
</feature>
<comment type="caution">
    <text evidence="5">The sequence shown here is derived from an EMBL/GenBank/DDBJ whole genome shotgun (WGS) entry which is preliminary data.</text>
</comment>
<keyword evidence="6" id="KW-1185">Reference proteome</keyword>
<dbReference type="Gene3D" id="3.30.1370.10">
    <property type="entry name" value="K Homology domain, type 1"/>
    <property type="match status" value="3"/>
</dbReference>
<evidence type="ECO:0000313" key="6">
    <source>
        <dbReference type="Proteomes" id="UP000716291"/>
    </source>
</evidence>
<reference evidence="5" key="1">
    <citation type="journal article" date="2020" name="Microb. Genom.">
        <title>Genetic diversity of clinical and environmental Mucorales isolates obtained from an investigation of mucormycosis cases among solid organ transplant recipients.</title>
        <authorList>
            <person name="Nguyen M.H."/>
            <person name="Kaul D."/>
            <person name="Muto C."/>
            <person name="Cheng S.J."/>
            <person name="Richter R.A."/>
            <person name="Bruno V.M."/>
            <person name="Liu G."/>
            <person name="Beyhan S."/>
            <person name="Sundermann A.J."/>
            <person name="Mounaud S."/>
            <person name="Pasculle A.W."/>
            <person name="Nierman W.C."/>
            <person name="Driscoll E."/>
            <person name="Cumbie R."/>
            <person name="Clancy C.J."/>
            <person name="Dupont C.L."/>
        </authorList>
    </citation>
    <scope>NUCLEOTIDE SEQUENCE</scope>
    <source>
        <strain evidence="5">GL11</strain>
    </source>
</reference>
<feature type="region of interest" description="Disordered" evidence="3">
    <location>
        <begin position="1"/>
        <end position="23"/>
    </location>
</feature>
<dbReference type="InterPro" id="IPR004088">
    <property type="entry name" value="KH_dom_type_1"/>
</dbReference>
<dbReference type="SMART" id="SM00322">
    <property type="entry name" value="KH"/>
    <property type="match status" value="3"/>
</dbReference>
<name>A0A9P6XG26_RHIOR</name>
<keyword evidence="2" id="KW-0694">RNA-binding</keyword>
<evidence type="ECO:0000256" key="2">
    <source>
        <dbReference type="PROSITE-ProRule" id="PRU00117"/>
    </source>
</evidence>
<dbReference type="AlphaFoldDB" id="A0A9P6XG26"/>
<gene>
    <name evidence="5" type="ORF">G6F64_002930</name>
</gene>
<feature type="compositionally biased region" description="Polar residues" evidence="3">
    <location>
        <begin position="78"/>
        <end position="89"/>
    </location>
</feature>
<accession>A0A9P6XG26</accession>
<dbReference type="EMBL" id="JAANQT010000268">
    <property type="protein sequence ID" value="KAG1312564.1"/>
    <property type="molecule type" value="Genomic_DNA"/>
</dbReference>
<dbReference type="OrthoDB" id="5204190at2759"/>
<dbReference type="Proteomes" id="UP000716291">
    <property type="component" value="Unassembled WGS sequence"/>
</dbReference>
<dbReference type="CDD" id="cd00105">
    <property type="entry name" value="KH-I"/>
    <property type="match status" value="1"/>
</dbReference>
<feature type="compositionally biased region" description="Basic and acidic residues" evidence="3">
    <location>
        <begin position="90"/>
        <end position="103"/>
    </location>
</feature>
<organism evidence="5 6">
    <name type="scientific">Rhizopus oryzae</name>
    <name type="common">Mucormycosis agent</name>
    <name type="synonym">Rhizopus arrhizus var. delemar</name>
    <dbReference type="NCBI Taxonomy" id="64495"/>
    <lineage>
        <taxon>Eukaryota</taxon>
        <taxon>Fungi</taxon>
        <taxon>Fungi incertae sedis</taxon>
        <taxon>Mucoromycota</taxon>
        <taxon>Mucoromycotina</taxon>
        <taxon>Mucoromycetes</taxon>
        <taxon>Mucorales</taxon>
        <taxon>Mucorineae</taxon>
        <taxon>Rhizopodaceae</taxon>
        <taxon>Rhizopus</taxon>
    </lineage>
</organism>
<dbReference type="PANTHER" id="PTHR10288">
    <property type="entry name" value="KH DOMAIN CONTAINING RNA BINDING PROTEIN"/>
    <property type="match status" value="1"/>
</dbReference>
<dbReference type="InterPro" id="IPR036612">
    <property type="entry name" value="KH_dom_type_1_sf"/>
</dbReference>
<evidence type="ECO:0000256" key="1">
    <source>
        <dbReference type="ARBA" id="ARBA00022737"/>
    </source>
</evidence>
<feature type="compositionally biased region" description="Basic and acidic residues" evidence="3">
    <location>
        <begin position="493"/>
        <end position="524"/>
    </location>
</feature>
<feature type="domain" description="K Homology" evidence="4">
    <location>
        <begin position="300"/>
        <end position="371"/>
    </location>
</feature>
<proteinExistence type="predicted"/>
<feature type="domain" description="K Homology" evidence="4">
    <location>
        <begin position="111"/>
        <end position="181"/>
    </location>
</feature>
<dbReference type="GO" id="GO:0003723">
    <property type="term" value="F:RNA binding"/>
    <property type="evidence" value="ECO:0007669"/>
    <property type="project" value="UniProtKB-UniRule"/>
</dbReference>
<keyword evidence="1" id="KW-0677">Repeat</keyword>
<dbReference type="SUPFAM" id="SSF54791">
    <property type="entry name" value="Eukaryotic type KH-domain (KH-domain type I)"/>
    <property type="match status" value="3"/>
</dbReference>
<feature type="region of interest" description="Disordered" evidence="3">
    <location>
        <begin position="35"/>
        <end position="117"/>
    </location>
</feature>
<feature type="region of interest" description="Disordered" evidence="3">
    <location>
        <begin position="484"/>
        <end position="524"/>
    </location>
</feature>
<evidence type="ECO:0000256" key="3">
    <source>
        <dbReference type="SAM" id="MobiDB-lite"/>
    </source>
</evidence>
<sequence>MEDKDYSAVPPPPSLTDKGSSVNFSDALSRAKAIAEKLKQTSTPVTEQSSSGTKRGYEDSSSTSSQQNDREIKRNAYDTGSSRPSYTSNEPRRYGLGSEERRPTPNYGTNSSHQEEYSVPNHMVGLLIGKGGENLKKIERSSGVSKVQFAQDTSGPERVVYLVGESDQISKARDMIRQMVDDAKANEASRTAPPSGYHHYQGNNNANNTATIRIPVPKVGLVIGRGGETIREFEQQSRAKILLPSDSSNDVNNERVITLIGDDAAVQHAKRLIEEIVYGSPNLAAPRYSQYGLGHPGNPNDQRIYVPIPTTVVGLIIGRGGETIRYFQEQSGARVKVDLTGDPNAEERNVCITGEPQALAVAKRLVEEKVAEANPEYAAKYSDPSYTSFYEQQFQQYDYSQYYAQYGYDQYQAYAQYNYAGYQAPPAAAGAPPATGAENGTEPNDVAEAAAAYYAHYYGQPQTQEQKDAYNQWFQQYYGQYYNQQPSSQQQDVESKEVSSLVEAKKEEEKEEKSKDDEDDSKKE</sequence>
<evidence type="ECO:0000259" key="4">
    <source>
        <dbReference type="SMART" id="SM00322"/>
    </source>
</evidence>
<dbReference type="Pfam" id="PF00013">
    <property type="entry name" value="KH_1"/>
    <property type="match status" value="3"/>
</dbReference>